<dbReference type="EC" id="3.5.1.103" evidence="4"/>
<dbReference type="InterPro" id="IPR003737">
    <property type="entry name" value="GlcNAc_PI_deacetylase-related"/>
</dbReference>
<evidence type="ECO:0000313" key="5">
    <source>
        <dbReference type="EMBL" id="AQQ14943.1"/>
    </source>
</evidence>
<dbReference type="RefSeq" id="WP_095659705.1">
    <property type="nucleotide sequence ID" value="NZ_CP019688.1"/>
</dbReference>
<comment type="catalytic activity">
    <reaction evidence="4">
        <text>1D-myo-inositol 2-acetamido-2-deoxy-alpha-D-glucopyranoside + H2O = 1D-myo-inositol 2-amino-2-deoxy-alpha-D-glucopyranoside + acetate</text>
        <dbReference type="Rhea" id="RHEA:26180"/>
        <dbReference type="ChEBI" id="CHEBI:15377"/>
        <dbReference type="ChEBI" id="CHEBI:30089"/>
        <dbReference type="ChEBI" id="CHEBI:52442"/>
        <dbReference type="ChEBI" id="CHEBI:58886"/>
        <dbReference type="EC" id="3.5.1.103"/>
    </reaction>
</comment>
<evidence type="ECO:0000313" key="6">
    <source>
        <dbReference type="Proteomes" id="UP000217209"/>
    </source>
</evidence>
<feature type="binding site" evidence="4">
    <location>
        <position position="156"/>
    </location>
    <ligand>
        <name>Zn(2+)</name>
        <dbReference type="ChEBI" id="CHEBI:29105"/>
    </ligand>
</feature>
<evidence type="ECO:0000256" key="4">
    <source>
        <dbReference type="HAMAP-Rule" id="MF_01696"/>
    </source>
</evidence>
<dbReference type="PANTHER" id="PTHR12993">
    <property type="entry name" value="N-ACETYLGLUCOSAMINYL-PHOSPHATIDYLINOSITOL DE-N-ACETYLASE-RELATED"/>
    <property type="match status" value="1"/>
</dbReference>
<dbReference type="HAMAP" id="MF_01696">
    <property type="entry name" value="MshB"/>
    <property type="match status" value="1"/>
</dbReference>
<protein>
    <recommendedName>
        <fullName evidence="4">1D-myo-inositol 2-acetamido-2-deoxy-alpha-D-glucopyranoside deacetylase</fullName>
        <shortName evidence="4">GlcNAc-Ins deacetylase</shortName>
        <ecNumber evidence="4">3.5.1.103</ecNumber>
    </recommendedName>
    <alternativeName>
        <fullName evidence="4">N-acetyl-1-D-myo-inositol-2-amino-2-deoxy-alpha-D-glucopyranoside deacetylase</fullName>
    </alternativeName>
</protein>
<dbReference type="Gene3D" id="3.40.50.10320">
    <property type="entry name" value="LmbE-like"/>
    <property type="match status" value="1"/>
</dbReference>
<dbReference type="GO" id="GO:0008270">
    <property type="term" value="F:zinc ion binding"/>
    <property type="evidence" value="ECO:0007669"/>
    <property type="project" value="UniProtKB-UniRule"/>
</dbReference>
<keyword evidence="6" id="KW-1185">Reference proteome</keyword>
<evidence type="ECO:0000256" key="2">
    <source>
        <dbReference type="ARBA" id="ARBA00022801"/>
    </source>
</evidence>
<dbReference type="InterPro" id="IPR024078">
    <property type="entry name" value="LmbE-like_dom_sf"/>
</dbReference>
<dbReference type="SUPFAM" id="SSF102588">
    <property type="entry name" value="LmbE-like"/>
    <property type="match status" value="1"/>
</dbReference>
<feature type="binding site" evidence="4">
    <location>
        <position position="23"/>
    </location>
    <ligand>
        <name>Zn(2+)</name>
        <dbReference type="ChEBI" id="CHEBI:29105"/>
    </ligand>
</feature>
<comment type="function">
    <text evidence="4">Catalyzes the deacetylation of 1D-myo-inositol 2-acetamido-2-deoxy-alpha-D-glucopyranoside (GlcNAc-Ins) in the mycothiol biosynthesis pathway.</text>
</comment>
<proteinExistence type="inferred from homology"/>
<dbReference type="NCBIfam" id="TIGR03445">
    <property type="entry name" value="mycothiol_MshB"/>
    <property type="match status" value="1"/>
</dbReference>
<organism evidence="5 6">
    <name type="scientific">Corynebacterium glaucum</name>
    <dbReference type="NCBI Taxonomy" id="187491"/>
    <lineage>
        <taxon>Bacteria</taxon>
        <taxon>Bacillati</taxon>
        <taxon>Actinomycetota</taxon>
        <taxon>Actinomycetes</taxon>
        <taxon>Mycobacteriales</taxon>
        <taxon>Corynebacteriaceae</taxon>
        <taxon>Corynebacterium</taxon>
    </lineage>
</organism>
<keyword evidence="1 4" id="KW-0479">Metal-binding</keyword>
<comment type="cofactor">
    <cofactor evidence="4">
        <name>Zn(2+)</name>
        <dbReference type="ChEBI" id="CHEBI:29105"/>
    </cofactor>
    <text evidence="4">Binds 1 zinc ion per subunit.</text>
</comment>
<comment type="similarity">
    <text evidence="4">Belongs to the MshB deacetylase family.</text>
</comment>
<dbReference type="InterPro" id="IPR017810">
    <property type="entry name" value="Mycothiol_biosynthesis_MshB"/>
</dbReference>
<dbReference type="OrthoDB" id="158614at2"/>
<dbReference type="GO" id="GO:0035595">
    <property type="term" value="F:N-acetylglucosaminylinositol deacetylase activity"/>
    <property type="evidence" value="ECO:0007669"/>
    <property type="project" value="UniProtKB-EC"/>
</dbReference>
<reference evidence="5 6" key="1">
    <citation type="submission" date="2016-12" db="EMBL/GenBank/DDBJ databases">
        <authorList>
            <person name="Song W.-J."/>
            <person name="Kurnit D.M."/>
        </authorList>
    </citation>
    <scope>NUCLEOTIDE SEQUENCE [LARGE SCALE GENOMIC DNA]</scope>
    <source>
        <strain evidence="5 6">DSM 30827</strain>
    </source>
</reference>
<dbReference type="GO" id="GO:0010125">
    <property type="term" value="P:mycothiol biosynthetic process"/>
    <property type="evidence" value="ECO:0007669"/>
    <property type="project" value="UniProtKB-UniRule"/>
</dbReference>
<keyword evidence="2 4" id="KW-0378">Hydrolase</keyword>
<dbReference type="PANTHER" id="PTHR12993:SF26">
    <property type="entry name" value="1D-MYO-INOSITOL 2-ACETAMIDO-2-DEOXY-ALPHA-D-GLUCOPYRANOSIDE DEACETYLASE"/>
    <property type="match status" value="1"/>
</dbReference>
<dbReference type="Proteomes" id="UP000217209">
    <property type="component" value="Chromosome"/>
</dbReference>
<name>A0A1Q2HVT0_9CORY</name>
<dbReference type="KEGG" id="cgv:CGLAU_04845"/>
<dbReference type="EMBL" id="CP019688">
    <property type="protein sequence ID" value="AQQ14943.1"/>
    <property type="molecule type" value="Genomic_DNA"/>
</dbReference>
<sequence>MNLTRTRPERDLAGYRVVLVHAHPDDEAITTGGTIATLTARGADVLVVTCTLGEEGEVIGEPYQHLVADEANQLGGFRIHELRASLAALGARGTFLGGAGRFRDSGMEGSAASQHSRAFVNSGDTAVDALAAIFTAERPHVVITYGPDGGYGHPDHIRAHEITHAAAKLTDIPRILWAVRLEHETAALMPTEAPAGWRLPQPGELDGVSSSDLSISLNDASYSAKVQSMRAHATQLWIADGQVTDVNPHAALPATVSSAVHVSATHLSATVSSAAAQPVVYYALSNLIVQPIQRVEHFQLGEGAPLPTEDNGAVAGDAAALFAGIDK</sequence>
<evidence type="ECO:0000256" key="1">
    <source>
        <dbReference type="ARBA" id="ARBA00022723"/>
    </source>
</evidence>
<feature type="binding site" evidence="4">
    <location>
        <position position="26"/>
    </location>
    <ligand>
        <name>Zn(2+)</name>
        <dbReference type="ChEBI" id="CHEBI:29105"/>
    </ligand>
</feature>
<accession>A0A1Q2HVT0</accession>
<dbReference type="Pfam" id="PF02585">
    <property type="entry name" value="PIG-L"/>
    <property type="match status" value="1"/>
</dbReference>
<keyword evidence="3 4" id="KW-0862">Zinc</keyword>
<dbReference type="AlphaFoldDB" id="A0A1Q2HVT0"/>
<evidence type="ECO:0000256" key="3">
    <source>
        <dbReference type="ARBA" id="ARBA00022833"/>
    </source>
</evidence>
<gene>
    <name evidence="4 5" type="primary">mshB</name>
    <name evidence="5" type="ORF">CGLAU_04845</name>
</gene>